<dbReference type="Gene3D" id="1.25.40.10">
    <property type="entry name" value="Tetratricopeptide repeat domain"/>
    <property type="match status" value="1"/>
</dbReference>
<dbReference type="InterPro" id="IPR011990">
    <property type="entry name" value="TPR-like_helical_dom_sf"/>
</dbReference>
<dbReference type="EMBL" id="JAATJD010000004">
    <property type="protein sequence ID" value="NJB76864.1"/>
    <property type="molecule type" value="Genomic_DNA"/>
</dbReference>
<dbReference type="RefSeq" id="WP_245227894.1">
    <property type="nucleotide sequence ID" value="NZ_BAAAEQ010000004.1"/>
</dbReference>
<evidence type="ECO:0000313" key="2">
    <source>
        <dbReference type="Proteomes" id="UP000556869"/>
    </source>
</evidence>
<dbReference type="PANTHER" id="PTHR11102:SF160">
    <property type="entry name" value="ERAD-ASSOCIATED E3 UBIQUITIN-PROTEIN LIGASE COMPONENT HRD3"/>
    <property type="match status" value="1"/>
</dbReference>
<comment type="caution">
    <text evidence="1">The sequence shown here is derived from an EMBL/GenBank/DDBJ whole genome shotgun (WGS) entry which is preliminary data.</text>
</comment>
<sequence>MTSPLSASLSGRHPLFALAVLACLLLPTAGHTAGMSKEYQTGYYAYQAGDYVRAQSFWHLAAQENDPYAQYALGLLYFRGDLGAPEYEMAAEWFGKAAKTNHGGATYYLGLMHFNGFGLPYDHFRATKYFKRALRIDPHNANAAYMIGAQYFHGRGVRQNFVEAAHYFEIAANENMHAAQFMYGALLERGWGVKQNYADAYYWLRRAARGPISFPEGANEAEPLNPQAALDALEPRLRPEEIQRVEKRLALDATG</sequence>
<dbReference type="SMART" id="SM00671">
    <property type="entry name" value="SEL1"/>
    <property type="match status" value="4"/>
</dbReference>
<dbReference type="PANTHER" id="PTHR11102">
    <property type="entry name" value="SEL-1-LIKE PROTEIN"/>
    <property type="match status" value="1"/>
</dbReference>
<dbReference type="Proteomes" id="UP000556869">
    <property type="component" value="Unassembled WGS sequence"/>
</dbReference>
<accession>A0ABX0X5A0</accession>
<proteinExistence type="predicted"/>
<protein>
    <recommendedName>
        <fullName evidence="3">Sel1 repeat family protein</fullName>
    </recommendedName>
</protein>
<dbReference type="Pfam" id="PF08238">
    <property type="entry name" value="Sel1"/>
    <property type="match status" value="5"/>
</dbReference>
<name>A0ABX0X5A0_9PROT</name>
<reference evidence="1 2" key="1">
    <citation type="submission" date="2020-03" db="EMBL/GenBank/DDBJ databases">
        <title>Genomic Encyclopedia of Type Strains, Phase IV (KMG-IV): sequencing the most valuable type-strain genomes for metagenomic binning, comparative biology and taxonomic classification.</title>
        <authorList>
            <person name="Goeker M."/>
        </authorList>
    </citation>
    <scope>NUCLEOTIDE SEQUENCE [LARGE SCALE GENOMIC DNA]</scope>
    <source>
        <strain evidence="1 2">DSM 18888</strain>
    </source>
</reference>
<dbReference type="InterPro" id="IPR006597">
    <property type="entry name" value="Sel1-like"/>
</dbReference>
<dbReference type="SUPFAM" id="SSF81901">
    <property type="entry name" value="HCP-like"/>
    <property type="match status" value="1"/>
</dbReference>
<gene>
    <name evidence="1" type="ORF">GGR96_003992</name>
</gene>
<organism evidence="1 2">
    <name type="scientific">Thalassospira tepidiphila</name>
    <dbReference type="NCBI Taxonomy" id="393657"/>
    <lineage>
        <taxon>Bacteria</taxon>
        <taxon>Pseudomonadati</taxon>
        <taxon>Pseudomonadota</taxon>
        <taxon>Alphaproteobacteria</taxon>
        <taxon>Rhodospirillales</taxon>
        <taxon>Thalassospiraceae</taxon>
        <taxon>Thalassospira</taxon>
    </lineage>
</organism>
<keyword evidence="2" id="KW-1185">Reference proteome</keyword>
<evidence type="ECO:0008006" key="3">
    <source>
        <dbReference type="Google" id="ProtNLM"/>
    </source>
</evidence>
<dbReference type="InterPro" id="IPR050767">
    <property type="entry name" value="Sel1_AlgK"/>
</dbReference>
<evidence type="ECO:0000313" key="1">
    <source>
        <dbReference type="EMBL" id="NJB76864.1"/>
    </source>
</evidence>